<name>A0A2W7N041_9RHOB</name>
<dbReference type="SUPFAM" id="SSF51182">
    <property type="entry name" value="RmlC-like cupins"/>
    <property type="match status" value="1"/>
</dbReference>
<evidence type="ECO:0000256" key="3">
    <source>
        <dbReference type="ARBA" id="ARBA00022679"/>
    </source>
</evidence>
<dbReference type="InterPro" id="IPR029044">
    <property type="entry name" value="Nucleotide-diphossugar_trans"/>
</dbReference>
<evidence type="ECO:0000256" key="6">
    <source>
        <dbReference type="ARBA" id="ARBA00023134"/>
    </source>
</evidence>
<dbReference type="Pfam" id="PF00483">
    <property type="entry name" value="NTP_transferase"/>
    <property type="match status" value="1"/>
</dbReference>
<comment type="catalytic activity">
    <reaction evidence="7">
        <text>alpha-D-mannose 1-phosphate + GTP + H(+) = GDP-alpha-D-mannose + diphosphate</text>
        <dbReference type="Rhea" id="RHEA:15229"/>
        <dbReference type="ChEBI" id="CHEBI:15378"/>
        <dbReference type="ChEBI" id="CHEBI:33019"/>
        <dbReference type="ChEBI" id="CHEBI:37565"/>
        <dbReference type="ChEBI" id="CHEBI:57527"/>
        <dbReference type="ChEBI" id="CHEBI:58409"/>
        <dbReference type="EC" id="2.7.7.13"/>
    </reaction>
</comment>
<sequence length="525" mass="56379">MPFRLADNPGGGETGKQRRDGHTFTTMGGGPCYISRICETLRATRAMLRRTLSMITPIILCGGSGTRLWPLSRKSYPKQFSRLIGDTTLFQASAGRLAGPGTAPPVIVTTDSFRFIVTEQLAEIGVTPGAVLIEPEGRDTAAAVLAGVMHVAETDPEATVLVAPSDHLIPETDAFARAVESAARAAAEGRIVTFGIAPDRPETGYGYLALGQQPDPADPQAPLPLEGFVEKPDAERAEALVADGRHLWNSGIFVFRVDTILAAFAEHAPALPEAVGAALAGAKRDLGFTRLAAEPWAAIEPISIDYAVMEKASNLAVVPFAGRWSDLGDWTAVWRETQADGVATSGAATAIDCTDTLLRSENPRQTLVGIGLDDIVAVAMPDAVLVAHKSRSQDVKKAVSTLKTKGSVQAETFPVDYRPWGWFESLVTGPRFQVKRILVHPGASLSLQSHHHRSEHWIVVEGTARVTVDDEVKLVTENQSVYIPLGAVHRMENPGKVPMVLIEVQTGAYVGEDDIVRYEDVYARS</sequence>
<proteinExistence type="inferred from homology"/>
<evidence type="ECO:0000256" key="9">
    <source>
        <dbReference type="SAM" id="MobiDB-lite"/>
    </source>
</evidence>
<dbReference type="AlphaFoldDB" id="A0A2W7N041"/>
<dbReference type="GO" id="GO:0016853">
    <property type="term" value="F:isomerase activity"/>
    <property type="evidence" value="ECO:0007669"/>
    <property type="project" value="UniProtKB-KW"/>
</dbReference>
<dbReference type="GO" id="GO:0009298">
    <property type="term" value="P:GDP-mannose biosynthetic process"/>
    <property type="evidence" value="ECO:0007669"/>
    <property type="project" value="TreeGrafter"/>
</dbReference>
<dbReference type="InterPro" id="IPR006375">
    <property type="entry name" value="Man1P_GuaTrfase/Man6P_Isoase"/>
</dbReference>
<dbReference type="CDD" id="cd02213">
    <property type="entry name" value="cupin_PMI_typeII_C"/>
    <property type="match status" value="1"/>
</dbReference>
<dbReference type="InterPro" id="IPR001538">
    <property type="entry name" value="Man6P_isomerase-2_C"/>
</dbReference>
<keyword evidence="3 13" id="KW-0808">Transferase</keyword>
<gene>
    <name evidence="13" type="ORF">LX81_03263</name>
</gene>
<comment type="caution">
    <text evidence="13">The sequence shown here is derived from an EMBL/GenBank/DDBJ whole genome shotgun (WGS) entry which is preliminary data.</text>
</comment>
<dbReference type="InterPro" id="IPR014710">
    <property type="entry name" value="RmlC-like_jellyroll"/>
</dbReference>
<evidence type="ECO:0000256" key="5">
    <source>
        <dbReference type="ARBA" id="ARBA00022741"/>
    </source>
</evidence>
<feature type="domain" description="Mannose-6-phosphate isomerase type II C-terminal" evidence="11">
    <location>
        <begin position="415"/>
        <end position="520"/>
    </location>
</feature>
<dbReference type="GO" id="GO:0005525">
    <property type="term" value="F:GTP binding"/>
    <property type="evidence" value="ECO:0007669"/>
    <property type="project" value="UniProtKB-KW"/>
</dbReference>
<organism evidence="13 14">
    <name type="scientific">Palleronia aestuarii</name>
    <dbReference type="NCBI Taxonomy" id="568105"/>
    <lineage>
        <taxon>Bacteria</taxon>
        <taxon>Pseudomonadati</taxon>
        <taxon>Pseudomonadota</taxon>
        <taxon>Alphaproteobacteria</taxon>
        <taxon>Rhodobacterales</taxon>
        <taxon>Roseobacteraceae</taxon>
        <taxon>Palleronia</taxon>
    </lineage>
</organism>
<evidence type="ECO:0000259" key="10">
    <source>
        <dbReference type="Pfam" id="PF00483"/>
    </source>
</evidence>
<dbReference type="NCBIfam" id="TIGR01479">
    <property type="entry name" value="GMP_PMI"/>
    <property type="match status" value="1"/>
</dbReference>
<keyword evidence="13" id="KW-0413">Isomerase</keyword>
<keyword evidence="5" id="KW-0547">Nucleotide-binding</keyword>
<comment type="similarity">
    <text evidence="1 8">Belongs to the mannose-6-phosphate isomerase type 2 family.</text>
</comment>
<dbReference type="InterPro" id="IPR049577">
    <property type="entry name" value="GMPP_N"/>
</dbReference>
<feature type="domain" description="Nucleotidyl transferase" evidence="10">
    <location>
        <begin position="57"/>
        <end position="339"/>
    </location>
</feature>
<dbReference type="EC" id="2.7.7.13" evidence="2"/>
<evidence type="ECO:0000259" key="12">
    <source>
        <dbReference type="Pfam" id="PF22640"/>
    </source>
</evidence>
<accession>A0A2W7N041</accession>
<reference evidence="13 14" key="1">
    <citation type="submission" date="2018-06" db="EMBL/GenBank/DDBJ databases">
        <title>Genomic Encyclopedia of Archaeal and Bacterial Type Strains, Phase II (KMG-II): from individual species to whole genera.</title>
        <authorList>
            <person name="Goeker M."/>
        </authorList>
    </citation>
    <scope>NUCLEOTIDE SEQUENCE [LARGE SCALE GENOMIC DNA]</scope>
    <source>
        <strain evidence="13 14">DSM 22009</strain>
    </source>
</reference>
<keyword evidence="14" id="KW-1185">Reference proteome</keyword>
<keyword evidence="6" id="KW-0342">GTP-binding</keyword>
<dbReference type="InterPro" id="IPR011051">
    <property type="entry name" value="RmlC_Cupin_sf"/>
</dbReference>
<evidence type="ECO:0000256" key="8">
    <source>
        <dbReference type="RuleBase" id="RU004190"/>
    </source>
</evidence>
<dbReference type="InterPro" id="IPR054566">
    <property type="entry name" value="ManC/GMP-like_b-helix"/>
</dbReference>
<dbReference type="Gene3D" id="2.60.120.10">
    <property type="entry name" value="Jelly Rolls"/>
    <property type="match status" value="1"/>
</dbReference>
<dbReference type="Gene3D" id="3.90.550.10">
    <property type="entry name" value="Spore Coat Polysaccharide Biosynthesis Protein SpsA, Chain A"/>
    <property type="match status" value="1"/>
</dbReference>
<dbReference type="GO" id="GO:0004475">
    <property type="term" value="F:mannose-1-phosphate guanylyltransferase (GTP) activity"/>
    <property type="evidence" value="ECO:0007669"/>
    <property type="project" value="UniProtKB-EC"/>
</dbReference>
<dbReference type="PANTHER" id="PTHR46390:SF1">
    <property type="entry name" value="MANNOSE-1-PHOSPHATE GUANYLYLTRANSFERASE"/>
    <property type="match status" value="1"/>
</dbReference>
<feature type="domain" description="MannoseP isomerase/GMP-like beta-helix" evidence="12">
    <location>
        <begin position="350"/>
        <end position="402"/>
    </location>
</feature>
<feature type="region of interest" description="Disordered" evidence="9">
    <location>
        <begin position="1"/>
        <end position="22"/>
    </location>
</feature>
<evidence type="ECO:0000256" key="1">
    <source>
        <dbReference type="ARBA" id="ARBA00006115"/>
    </source>
</evidence>
<dbReference type="Pfam" id="PF22640">
    <property type="entry name" value="ManC_GMP_beta-helix"/>
    <property type="match status" value="1"/>
</dbReference>
<evidence type="ECO:0000259" key="11">
    <source>
        <dbReference type="Pfam" id="PF01050"/>
    </source>
</evidence>
<dbReference type="InterPro" id="IPR051161">
    <property type="entry name" value="Mannose-6P_isomerase_type2"/>
</dbReference>
<dbReference type="EMBL" id="QKZL01000018">
    <property type="protein sequence ID" value="PZX13478.1"/>
    <property type="molecule type" value="Genomic_DNA"/>
</dbReference>
<protein>
    <recommendedName>
        <fullName evidence="2">mannose-1-phosphate guanylyltransferase</fullName>
        <ecNumber evidence="2">2.7.7.13</ecNumber>
    </recommendedName>
</protein>
<keyword evidence="4 13" id="KW-0548">Nucleotidyltransferase</keyword>
<evidence type="ECO:0000256" key="2">
    <source>
        <dbReference type="ARBA" id="ARBA00012387"/>
    </source>
</evidence>
<dbReference type="Pfam" id="PF01050">
    <property type="entry name" value="MannoseP_isomer"/>
    <property type="match status" value="1"/>
</dbReference>
<dbReference type="FunFam" id="2.60.120.10:FF:000032">
    <property type="entry name" value="Mannose-1-phosphate guanylyltransferase/mannose-6-phosphate isomerase"/>
    <property type="match status" value="1"/>
</dbReference>
<evidence type="ECO:0000313" key="14">
    <source>
        <dbReference type="Proteomes" id="UP000248916"/>
    </source>
</evidence>
<dbReference type="InterPro" id="IPR005835">
    <property type="entry name" value="NTP_transferase_dom"/>
</dbReference>
<dbReference type="GO" id="GO:0000271">
    <property type="term" value="P:polysaccharide biosynthetic process"/>
    <property type="evidence" value="ECO:0007669"/>
    <property type="project" value="InterPro"/>
</dbReference>
<evidence type="ECO:0000256" key="4">
    <source>
        <dbReference type="ARBA" id="ARBA00022695"/>
    </source>
</evidence>
<dbReference type="PANTHER" id="PTHR46390">
    <property type="entry name" value="MANNOSE-1-PHOSPHATE GUANYLYLTRANSFERASE"/>
    <property type="match status" value="1"/>
</dbReference>
<evidence type="ECO:0000256" key="7">
    <source>
        <dbReference type="ARBA" id="ARBA00047343"/>
    </source>
</evidence>
<dbReference type="SUPFAM" id="SSF53448">
    <property type="entry name" value="Nucleotide-diphospho-sugar transferases"/>
    <property type="match status" value="1"/>
</dbReference>
<evidence type="ECO:0000313" key="13">
    <source>
        <dbReference type="EMBL" id="PZX13478.1"/>
    </source>
</evidence>
<dbReference type="CDD" id="cd02509">
    <property type="entry name" value="GDP-M1P_Guanylyltransferase"/>
    <property type="match status" value="1"/>
</dbReference>
<dbReference type="Proteomes" id="UP000248916">
    <property type="component" value="Unassembled WGS sequence"/>
</dbReference>